<evidence type="ECO:0000313" key="2">
    <source>
        <dbReference type="Proteomes" id="UP001231649"/>
    </source>
</evidence>
<evidence type="ECO:0000313" key="1">
    <source>
        <dbReference type="EMBL" id="KAJ8733510.1"/>
    </source>
</evidence>
<sequence length="196" mass="22073">MASITSVCFAMALLIVACEAKPNAKFDLKIPDECKGKGFCNIKPEGYDDIQDLIDSLLTPTFLATNMGDRIGEPEHFEELSPKEDWHNCPYKKTIESSPYAYSHSDDTEADIIVQSKLFRQPIESITCAHDKISKEDRNASTECFQHLDLKSFNMKSTCETSYAARSIIVLDKKTGQLMKKPYVIPCCCTCKIERP</sequence>
<protein>
    <submittedName>
        <fullName evidence="1">Uncharacterized protein</fullName>
    </submittedName>
</protein>
<accession>A0ACC2R5W8</accession>
<comment type="caution">
    <text evidence="1">The sequence shown here is derived from an EMBL/GenBank/DDBJ whole genome shotgun (WGS) entry which is preliminary data.</text>
</comment>
<dbReference type="EMBL" id="CM056787">
    <property type="protein sequence ID" value="KAJ8733510.1"/>
    <property type="molecule type" value="Genomic_DNA"/>
</dbReference>
<gene>
    <name evidence="1" type="ORF">PYW08_001808</name>
</gene>
<keyword evidence="2" id="KW-1185">Reference proteome</keyword>
<organism evidence="1 2">
    <name type="scientific">Mythimna loreyi</name>
    <dbReference type="NCBI Taxonomy" id="667449"/>
    <lineage>
        <taxon>Eukaryota</taxon>
        <taxon>Metazoa</taxon>
        <taxon>Ecdysozoa</taxon>
        <taxon>Arthropoda</taxon>
        <taxon>Hexapoda</taxon>
        <taxon>Insecta</taxon>
        <taxon>Pterygota</taxon>
        <taxon>Neoptera</taxon>
        <taxon>Endopterygota</taxon>
        <taxon>Lepidoptera</taxon>
        <taxon>Glossata</taxon>
        <taxon>Ditrysia</taxon>
        <taxon>Noctuoidea</taxon>
        <taxon>Noctuidae</taxon>
        <taxon>Noctuinae</taxon>
        <taxon>Hadenini</taxon>
        <taxon>Mythimna</taxon>
    </lineage>
</organism>
<proteinExistence type="predicted"/>
<name>A0ACC2R5W8_9NEOP</name>
<dbReference type="Proteomes" id="UP001231649">
    <property type="component" value="Chromosome 11"/>
</dbReference>
<reference evidence="1" key="1">
    <citation type="submission" date="2023-03" db="EMBL/GenBank/DDBJ databases">
        <title>Chromosome-level genomes of two armyworms, Mythimna separata and Mythimna loreyi, provide insights into the biosynthesis and reception of sex pheromones.</title>
        <authorList>
            <person name="Zhao H."/>
        </authorList>
    </citation>
    <scope>NUCLEOTIDE SEQUENCE</scope>
    <source>
        <strain evidence="1">BeijingLab</strain>
    </source>
</reference>